<accession>A0A8S0V1Q2</accession>
<proteinExistence type="predicted"/>
<dbReference type="InterPro" id="IPR015300">
    <property type="entry name" value="DNA-bd_pseudobarrel_sf"/>
</dbReference>
<keyword evidence="2" id="KW-0805">Transcription regulation</keyword>
<comment type="caution">
    <text evidence="7">The sequence shown here is derived from an EMBL/GenBank/DDBJ whole genome shotgun (WGS) entry which is preliminary data.</text>
</comment>
<keyword evidence="4" id="KW-0804">Transcription</keyword>
<keyword evidence="8" id="KW-1185">Reference proteome</keyword>
<dbReference type="PANTHER" id="PTHR34269">
    <property type="entry name" value="TRANSCRIPTION FACTOR B3-DOMAIN FAMILY-RELATED"/>
    <property type="match status" value="1"/>
</dbReference>
<dbReference type="InterPro" id="IPR003340">
    <property type="entry name" value="B3_DNA-bd"/>
</dbReference>
<evidence type="ECO:0000256" key="2">
    <source>
        <dbReference type="ARBA" id="ARBA00023015"/>
    </source>
</evidence>
<keyword evidence="5" id="KW-0539">Nucleus</keyword>
<dbReference type="Gene3D" id="2.40.330.10">
    <property type="entry name" value="DNA-binding pseudobarrel domain"/>
    <property type="match status" value="1"/>
</dbReference>
<protein>
    <recommendedName>
        <fullName evidence="9">TF-B3 domain-containing protein</fullName>
    </recommendedName>
</protein>
<dbReference type="OrthoDB" id="912276at2759"/>
<comment type="subcellular location">
    <subcellularLocation>
        <location evidence="1">Nucleus</location>
    </subcellularLocation>
</comment>
<evidence type="ECO:0008006" key="9">
    <source>
        <dbReference type="Google" id="ProtNLM"/>
    </source>
</evidence>
<dbReference type="AlphaFoldDB" id="A0A8S0V1Q2"/>
<dbReference type="CDD" id="cd10017">
    <property type="entry name" value="B3_DNA"/>
    <property type="match status" value="1"/>
</dbReference>
<dbReference type="SUPFAM" id="SSF101936">
    <property type="entry name" value="DNA-binding pseudobarrel domain"/>
    <property type="match status" value="1"/>
</dbReference>
<dbReference type="GO" id="GO:0005634">
    <property type="term" value="C:nucleus"/>
    <property type="evidence" value="ECO:0007669"/>
    <property type="project" value="UniProtKB-SubCell"/>
</dbReference>
<gene>
    <name evidence="7" type="ORF">OLEA9_A063783</name>
</gene>
<evidence type="ECO:0000256" key="3">
    <source>
        <dbReference type="ARBA" id="ARBA00023125"/>
    </source>
</evidence>
<dbReference type="EMBL" id="CACTIH010009201">
    <property type="protein sequence ID" value="CAA3027375.1"/>
    <property type="molecule type" value="Genomic_DNA"/>
</dbReference>
<feature type="region of interest" description="Disordered" evidence="6">
    <location>
        <begin position="1"/>
        <end position="24"/>
    </location>
</feature>
<evidence type="ECO:0000313" key="7">
    <source>
        <dbReference type="EMBL" id="CAA3027375.1"/>
    </source>
</evidence>
<organism evidence="7 8">
    <name type="scientific">Olea europaea subsp. europaea</name>
    <dbReference type="NCBI Taxonomy" id="158383"/>
    <lineage>
        <taxon>Eukaryota</taxon>
        <taxon>Viridiplantae</taxon>
        <taxon>Streptophyta</taxon>
        <taxon>Embryophyta</taxon>
        <taxon>Tracheophyta</taxon>
        <taxon>Spermatophyta</taxon>
        <taxon>Magnoliopsida</taxon>
        <taxon>eudicotyledons</taxon>
        <taxon>Gunneridae</taxon>
        <taxon>Pentapetalae</taxon>
        <taxon>asterids</taxon>
        <taxon>lamiids</taxon>
        <taxon>Lamiales</taxon>
        <taxon>Oleaceae</taxon>
        <taxon>Oleeae</taxon>
        <taxon>Olea</taxon>
    </lineage>
</organism>
<reference evidence="7 8" key="1">
    <citation type="submission" date="2019-12" db="EMBL/GenBank/DDBJ databases">
        <authorList>
            <person name="Alioto T."/>
            <person name="Alioto T."/>
            <person name="Gomez Garrido J."/>
        </authorList>
    </citation>
    <scope>NUCLEOTIDE SEQUENCE [LARGE SCALE GENOMIC DNA]</scope>
</reference>
<keyword evidence="3" id="KW-0238">DNA-binding</keyword>
<name>A0A8S0V1Q2_OLEEU</name>
<sequence length="354" mass="40661">MLPNAVNLPCGDEFSPDSLPSSSSSGTIKIFGVSIAPFNNQEEEDTLKEHNLEINLKDYAETSHKRKLTEFHDYLSSMNCRESSRVEESNSDENPIDLELRLGSSITKRRRIMVQERNAIESSDYLSSENYTTKSETSFRVEESNSDQTLLELGLESIIMRSTIRGSEIVQQFEVQREDPIIMGAEIIEQVQVVQHEDPIIMGAEIIEQVQVQDEDHVIINAEIIQQVQFQPEDPNHWTIRKVLKKSDVDGSSRLLIGRKEVLSHIAPFFTDNPFEFCQNNAGIRVIVYDVDTNTGHMLKLTKWKTGSFVLKNNWTQQFVKRRELKENDAIGLRMDFQEARLEFTVLRRHATEV</sequence>
<dbReference type="GO" id="GO:0003677">
    <property type="term" value="F:DNA binding"/>
    <property type="evidence" value="ECO:0007669"/>
    <property type="project" value="UniProtKB-KW"/>
</dbReference>
<dbReference type="Proteomes" id="UP000594638">
    <property type="component" value="Unassembled WGS sequence"/>
</dbReference>
<evidence type="ECO:0000313" key="8">
    <source>
        <dbReference type="Proteomes" id="UP000594638"/>
    </source>
</evidence>
<evidence type="ECO:0000256" key="1">
    <source>
        <dbReference type="ARBA" id="ARBA00004123"/>
    </source>
</evidence>
<evidence type="ECO:0000256" key="6">
    <source>
        <dbReference type="SAM" id="MobiDB-lite"/>
    </source>
</evidence>
<dbReference type="Gramene" id="OE9A063783T1">
    <property type="protein sequence ID" value="OE9A063783C1"/>
    <property type="gene ID" value="OE9A063783"/>
</dbReference>
<dbReference type="InterPro" id="IPR051442">
    <property type="entry name" value="B3_domain"/>
</dbReference>
<evidence type="ECO:0000256" key="5">
    <source>
        <dbReference type="ARBA" id="ARBA00023242"/>
    </source>
</evidence>
<dbReference type="PANTHER" id="PTHR34269:SF11">
    <property type="entry name" value="B3 DOMAIN PROTEIN"/>
    <property type="match status" value="1"/>
</dbReference>
<evidence type="ECO:0000256" key="4">
    <source>
        <dbReference type="ARBA" id="ARBA00023163"/>
    </source>
</evidence>